<evidence type="ECO:0000313" key="1">
    <source>
        <dbReference type="EMBL" id="MCS4279050.1"/>
    </source>
</evidence>
<name>A0AAW5PFJ7_9GAMM</name>
<proteinExistence type="predicted"/>
<dbReference type="AlphaFoldDB" id="A0AAW5PFJ7"/>
<accession>A0AAW5PFJ7</accession>
<dbReference type="EMBL" id="JANUEK010000002">
    <property type="protein sequence ID" value="MCS4279050.1"/>
    <property type="molecule type" value="Genomic_DNA"/>
</dbReference>
<reference evidence="1" key="1">
    <citation type="submission" date="2022-08" db="EMBL/GenBank/DDBJ databases">
        <title>Genomic analyses of the natural microbiome of Caenorhabditis elegans.</title>
        <authorList>
            <person name="Samuel B."/>
        </authorList>
    </citation>
    <scope>NUCLEOTIDE SEQUENCE</scope>
    <source>
        <strain evidence="1">BIGb0277</strain>
    </source>
</reference>
<sequence>MAYLRPVSMEVPKINCWAMGRPFGGSFLPSERPPAMRGQDGVGQ</sequence>
<organism evidence="1 2">
    <name type="scientific">Stenotrophomonas rhizophila</name>
    <dbReference type="NCBI Taxonomy" id="216778"/>
    <lineage>
        <taxon>Bacteria</taxon>
        <taxon>Pseudomonadati</taxon>
        <taxon>Pseudomonadota</taxon>
        <taxon>Gammaproteobacteria</taxon>
        <taxon>Lysobacterales</taxon>
        <taxon>Lysobacteraceae</taxon>
        <taxon>Stenotrophomonas</taxon>
    </lineage>
</organism>
<gene>
    <name evidence="1" type="ORF">M2412_001017</name>
</gene>
<protein>
    <submittedName>
        <fullName evidence="1">Uncharacterized protein</fullName>
    </submittedName>
</protein>
<evidence type="ECO:0000313" key="2">
    <source>
        <dbReference type="Proteomes" id="UP001320691"/>
    </source>
</evidence>
<dbReference type="Proteomes" id="UP001320691">
    <property type="component" value="Unassembled WGS sequence"/>
</dbReference>
<comment type="caution">
    <text evidence="1">The sequence shown here is derived from an EMBL/GenBank/DDBJ whole genome shotgun (WGS) entry which is preliminary data.</text>
</comment>